<reference evidence="2" key="1">
    <citation type="submission" date="2016-11" db="UniProtKB">
        <authorList>
            <consortium name="WormBaseParasite"/>
        </authorList>
    </citation>
    <scope>IDENTIFICATION</scope>
</reference>
<dbReference type="Proteomes" id="UP000095283">
    <property type="component" value="Unplaced"/>
</dbReference>
<dbReference type="Pfam" id="PF00612">
    <property type="entry name" value="IQ"/>
    <property type="match status" value="1"/>
</dbReference>
<proteinExistence type="predicted"/>
<keyword evidence="1" id="KW-1185">Reference proteome</keyword>
<evidence type="ECO:0000313" key="2">
    <source>
        <dbReference type="WBParaSite" id="Hba_11556"/>
    </source>
</evidence>
<name>A0A1I7X280_HETBA</name>
<sequence length="133" mass="15466">MNEILAVKLQALVRGYLARRKFKTEIRVLISKKFADFTDLDKTGKELLRNEDVLKYGRLELQILDFPEDMEIFIQLCRHLILSMDSPKKDTNFAAMFLSTKTIAEANRFIGNILQIIPLTLMHITVCEFNVLF</sequence>
<dbReference type="PROSITE" id="PS50096">
    <property type="entry name" value="IQ"/>
    <property type="match status" value="1"/>
</dbReference>
<dbReference type="WBParaSite" id="Hba_11556">
    <property type="protein sequence ID" value="Hba_11556"/>
    <property type="gene ID" value="Hba_11556"/>
</dbReference>
<organism evidence="1 2">
    <name type="scientific">Heterorhabditis bacteriophora</name>
    <name type="common">Entomopathogenic nematode worm</name>
    <dbReference type="NCBI Taxonomy" id="37862"/>
    <lineage>
        <taxon>Eukaryota</taxon>
        <taxon>Metazoa</taxon>
        <taxon>Ecdysozoa</taxon>
        <taxon>Nematoda</taxon>
        <taxon>Chromadorea</taxon>
        <taxon>Rhabditida</taxon>
        <taxon>Rhabditina</taxon>
        <taxon>Rhabditomorpha</taxon>
        <taxon>Strongyloidea</taxon>
        <taxon>Heterorhabditidae</taxon>
        <taxon>Heterorhabditis</taxon>
    </lineage>
</organism>
<dbReference type="AlphaFoldDB" id="A0A1I7X280"/>
<protein>
    <submittedName>
        <fullName evidence="2">HECT-type E3 ubiquitin transferase</fullName>
    </submittedName>
</protein>
<accession>A0A1I7X280</accession>
<dbReference type="SMART" id="SM00015">
    <property type="entry name" value="IQ"/>
    <property type="match status" value="1"/>
</dbReference>
<evidence type="ECO:0000313" key="1">
    <source>
        <dbReference type="Proteomes" id="UP000095283"/>
    </source>
</evidence>
<dbReference type="InterPro" id="IPR000048">
    <property type="entry name" value="IQ_motif_EF-hand-BS"/>
</dbReference>